<dbReference type="Proteomes" id="UP000252519">
    <property type="component" value="Unassembled WGS sequence"/>
</dbReference>
<dbReference type="AlphaFoldDB" id="A0A368FC02"/>
<sequence>MSTWSSGETKRYTRATQQIIDIHATNVEAESLLSDRTGLVGKLEKSVREAFRGKDVNPYIYTVQPEFLVPEGKEHLFRNQRSSSLISIGTQRGFYPTVHKLVHNLQTNPSFCKKQRLVVLNKYFSPTFDIDWCRTRIRNVTMLHDFVEGDVRSEQHYDIDWVADLQVTATPAQPIREISAISDGYSFWESVLVFPLIAGTIRRICQCPPKPKASEGAISTTTIAPNG</sequence>
<name>A0A368FC02_ANCCA</name>
<evidence type="ECO:0000313" key="1">
    <source>
        <dbReference type="EMBL" id="RCN29694.1"/>
    </source>
</evidence>
<organism evidence="1 2">
    <name type="scientific">Ancylostoma caninum</name>
    <name type="common">Dog hookworm</name>
    <dbReference type="NCBI Taxonomy" id="29170"/>
    <lineage>
        <taxon>Eukaryota</taxon>
        <taxon>Metazoa</taxon>
        <taxon>Ecdysozoa</taxon>
        <taxon>Nematoda</taxon>
        <taxon>Chromadorea</taxon>
        <taxon>Rhabditida</taxon>
        <taxon>Rhabditina</taxon>
        <taxon>Rhabditomorpha</taxon>
        <taxon>Strongyloidea</taxon>
        <taxon>Ancylostomatidae</taxon>
        <taxon>Ancylostomatinae</taxon>
        <taxon>Ancylostoma</taxon>
    </lineage>
</organism>
<gene>
    <name evidence="1" type="ORF">ANCCAN_24545</name>
</gene>
<dbReference type="STRING" id="29170.A0A368FC02"/>
<dbReference type="OrthoDB" id="10262475at2759"/>
<reference evidence="1 2" key="1">
    <citation type="submission" date="2014-10" db="EMBL/GenBank/DDBJ databases">
        <title>Draft genome of the hookworm Ancylostoma caninum.</title>
        <authorList>
            <person name="Mitreva M."/>
        </authorList>
    </citation>
    <scope>NUCLEOTIDE SEQUENCE [LARGE SCALE GENOMIC DNA]</scope>
    <source>
        <strain evidence="1 2">Baltimore</strain>
    </source>
</reference>
<dbReference type="EMBL" id="JOJR01001819">
    <property type="protein sequence ID" value="RCN29694.1"/>
    <property type="molecule type" value="Genomic_DNA"/>
</dbReference>
<evidence type="ECO:0000313" key="2">
    <source>
        <dbReference type="Proteomes" id="UP000252519"/>
    </source>
</evidence>
<proteinExistence type="predicted"/>
<protein>
    <submittedName>
        <fullName evidence="1">Uncharacterized protein</fullName>
    </submittedName>
</protein>
<keyword evidence="2" id="KW-1185">Reference proteome</keyword>
<comment type="caution">
    <text evidence="1">The sequence shown here is derived from an EMBL/GenBank/DDBJ whole genome shotgun (WGS) entry which is preliminary data.</text>
</comment>
<accession>A0A368FC02</accession>